<dbReference type="InterPro" id="IPR036852">
    <property type="entry name" value="Peptidase_S8/S53_dom_sf"/>
</dbReference>
<dbReference type="PROSITE" id="PS51695">
    <property type="entry name" value="SEDOLISIN"/>
    <property type="match status" value="1"/>
</dbReference>
<keyword evidence="20" id="KW-1185">Reference proteome</keyword>
<dbReference type="EC" id="3.4.14.10" evidence="4"/>
<dbReference type="SUPFAM" id="SSF54897">
    <property type="entry name" value="Protease propeptides/inhibitors"/>
    <property type="match status" value="1"/>
</dbReference>
<evidence type="ECO:0000256" key="16">
    <source>
        <dbReference type="SAM" id="MobiDB-lite"/>
    </source>
</evidence>
<organism evidence="19 20">
    <name type="scientific">Neoarthrinium moseri</name>
    <dbReference type="NCBI Taxonomy" id="1658444"/>
    <lineage>
        <taxon>Eukaryota</taxon>
        <taxon>Fungi</taxon>
        <taxon>Dikarya</taxon>
        <taxon>Ascomycota</taxon>
        <taxon>Pezizomycotina</taxon>
        <taxon>Sordariomycetes</taxon>
        <taxon>Xylariomycetidae</taxon>
        <taxon>Amphisphaeriales</taxon>
        <taxon>Apiosporaceae</taxon>
        <taxon>Neoarthrinium</taxon>
    </lineage>
</organism>
<keyword evidence="6 15" id="KW-0645">Protease</keyword>
<dbReference type="GO" id="GO:0046872">
    <property type="term" value="F:metal ion binding"/>
    <property type="evidence" value="ECO:0007669"/>
    <property type="project" value="UniProtKB-UniRule"/>
</dbReference>
<dbReference type="SMART" id="SM00944">
    <property type="entry name" value="Pro-kuma_activ"/>
    <property type="match status" value="1"/>
</dbReference>
<evidence type="ECO:0000256" key="17">
    <source>
        <dbReference type="SAM" id="SignalP"/>
    </source>
</evidence>
<dbReference type="GO" id="GO:0005576">
    <property type="term" value="C:extracellular region"/>
    <property type="evidence" value="ECO:0007669"/>
    <property type="project" value="UniProtKB-SubCell"/>
</dbReference>
<feature type="chain" id="PRO_5040502656" description="tripeptidyl-peptidase II" evidence="17">
    <location>
        <begin position="17"/>
        <end position="616"/>
    </location>
</feature>
<evidence type="ECO:0000256" key="7">
    <source>
        <dbReference type="ARBA" id="ARBA00022723"/>
    </source>
</evidence>
<feature type="active site" description="Charge relay system" evidence="15">
    <location>
        <position position="527"/>
    </location>
</feature>
<dbReference type="InterPro" id="IPR030400">
    <property type="entry name" value="Sedolisin_dom"/>
</dbReference>
<keyword evidence="7 15" id="KW-0479">Metal-binding</keyword>
<evidence type="ECO:0000256" key="2">
    <source>
        <dbReference type="ARBA" id="ARBA00002451"/>
    </source>
</evidence>
<feature type="binding site" evidence="15">
    <location>
        <position position="570"/>
    </location>
    <ligand>
        <name>Ca(2+)</name>
        <dbReference type="ChEBI" id="CHEBI:29108"/>
    </ligand>
</feature>
<evidence type="ECO:0000256" key="11">
    <source>
        <dbReference type="ARBA" id="ARBA00022837"/>
    </source>
</evidence>
<evidence type="ECO:0000256" key="15">
    <source>
        <dbReference type="PROSITE-ProRule" id="PRU01032"/>
    </source>
</evidence>
<keyword evidence="10 15" id="KW-0720">Serine protease</keyword>
<comment type="function">
    <text evidence="2">Secreted tripeptidyl-peptidase which degrades proteins at acidic pHs and is involved in virulence.</text>
</comment>
<feature type="active site" description="Charge relay system" evidence="15">
    <location>
        <position position="305"/>
    </location>
</feature>
<dbReference type="PROSITE" id="PS00138">
    <property type="entry name" value="SUBTILASE_SER"/>
    <property type="match status" value="1"/>
</dbReference>
<evidence type="ECO:0000256" key="8">
    <source>
        <dbReference type="ARBA" id="ARBA00022729"/>
    </source>
</evidence>
<comment type="caution">
    <text evidence="19">The sequence shown here is derived from an EMBL/GenBank/DDBJ whole genome shotgun (WGS) entry which is preliminary data.</text>
</comment>
<dbReference type="InterPro" id="IPR000209">
    <property type="entry name" value="Peptidase_S8/S53_dom"/>
</dbReference>
<dbReference type="InterPro" id="IPR050819">
    <property type="entry name" value="Tripeptidyl-peptidase_I"/>
</dbReference>
<evidence type="ECO:0000256" key="1">
    <source>
        <dbReference type="ARBA" id="ARBA00001910"/>
    </source>
</evidence>
<dbReference type="InterPro" id="IPR015366">
    <property type="entry name" value="S53_propep"/>
</dbReference>
<reference evidence="19" key="1">
    <citation type="submission" date="2021-03" db="EMBL/GenBank/DDBJ databases">
        <title>Revisited historic fungal species revealed as producer of novel bioactive compounds through whole genome sequencing and comparative genomics.</title>
        <authorList>
            <person name="Vignolle G.A."/>
            <person name="Hochenegger N."/>
            <person name="Mach R.L."/>
            <person name="Mach-Aigner A.R."/>
            <person name="Javad Rahimi M."/>
            <person name="Salim K.A."/>
            <person name="Chan C.M."/>
            <person name="Lim L.B.L."/>
            <person name="Cai F."/>
            <person name="Druzhinina I.S."/>
            <person name="U'Ren J.M."/>
            <person name="Derntl C."/>
        </authorList>
    </citation>
    <scope>NUCLEOTIDE SEQUENCE</scope>
    <source>
        <strain evidence="19">TUCIM 5799</strain>
    </source>
</reference>
<sequence length="616" mass="66625">MRFYLLAAALTAVASAKSVTIPAGETELPSGWRHEKRASPTEIIDLSVELNQPRLTHLKTRLADISDPSHAEYGNHLTKDELAAYQAPDENAVRSISSWLRDSGIHDARVSGASIKFRSTVGLVRDLLNADVGHYSFGRSSMHLRARSYTIPDHLAGDIRFIHPLSHFVKPARSHSRAGRESRSVSGSRQRSDVVRRVAKYQPYKLAGRQDQGNQNQPCPDGVTPDCLRKLYGLPNSNDTSYSTGPSPVRFAVAGFLEQYIHYDDVSTFMNKYAPGIQTKGYNFSLALLGNATNPQSPNETAGTEASLDLEYAMALGYPTNITYWAMGGRGPELDSNGTLLPVGSPENQNEPFLDFLQYFLGLPDNEVPHVISISYGDDETGIPFEYASKVCDLFAQLSARGTSVFVASGDGGASGTGHGECYSRDGQRRRMFIPVFPASCPYVTAVGATGFAVPLEASLISGGGFSNYFAAPDFQKGAADEYIKALDKAQLGYYNSTGRAIPDISAPGELFVVQNGGEEQSVRGTSASTPVIAALVALVNEERIKMGKSSTGWLNPLLYKPEVRKALLDVSLGSNYPCIYDKNDTVPGFAAYAGYDCVTGLGTVGQFNDFLRALV</sequence>
<evidence type="ECO:0000256" key="6">
    <source>
        <dbReference type="ARBA" id="ARBA00022670"/>
    </source>
</evidence>
<dbReference type="PANTHER" id="PTHR14218">
    <property type="entry name" value="PROTEASE S8 TRIPEPTIDYL PEPTIDASE I CLN2"/>
    <property type="match status" value="1"/>
</dbReference>
<dbReference type="AlphaFoldDB" id="A0A9Q0AKY3"/>
<accession>A0A9Q0AKY3</accession>
<evidence type="ECO:0000256" key="13">
    <source>
        <dbReference type="ARBA" id="ARBA00023145"/>
    </source>
</evidence>
<keyword evidence="9 15" id="KW-0378">Hydrolase</keyword>
<protein>
    <recommendedName>
        <fullName evidence="4">tripeptidyl-peptidase II</fullName>
        <ecNumber evidence="4">3.4.14.10</ecNumber>
    </recommendedName>
</protein>
<feature type="binding site" evidence="15">
    <location>
        <position position="595"/>
    </location>
    <ligand>
        <name>Ca(2+)</name>
        <dbReference type="ChEBI" id="CHEBI:29108"/>
    </ligand>
</feature>
<keyword evidence="11 15" id="KW-0106">Calcium</keyword>
<feature type="active site" description="Charge relay system" evidence="15">
    <location>
        <position position="309"/>
    </location>
</feature>
<evidence type="ECO:0000313" key="20">
    <source>
        <dbReference type="Proteomes" id="UP000829685"/>
    </source>
</evidence>
<evidence type="ECO:0000256" key="5">
    <source>
        <dbReference type="ARBA" id="ARBA00022525"/>
    </source>
</evidence>
<proteinExistence type="predicted"/>
<dbReference type="PANTHER" id="PTHR14218:SF15">
    <property type="entry name" value="TRIPEPTIDYL-PEPTIDASE 1"/>
    <property type="match status" value="1"/>
</dbReference>
<feature type="region of interest" description="Disordered" evidence="16">
    <location>
        <begin position="172"/>
        <end position="194"/>
    </location>
</feature>
<feature type="binding site" evidence="15">
    <location>
        <position position="571"/>
    </location>
    <ligand>
        <name>Ca(2+)</name>
        <dbReference type="ChEBI" id="CHEBI:29108"/>
    </ligand>
</feature>
<keyword evidence="5" id="KW-0964">Secreted</keyword>
<dbReference type="SUPFAM" id="SSF52743">
    <property type="entry name" value="Subtilisin-like"/>
    <property type="match status" value="1"/>
</dbReference>
<dbReference type="Pfam" id="PF00082">
    <property type="entry name" value="Peptidase_S8"/>
    <property type="match status" value="1"/>
</dbReference>
<evidence type="ECO:0000256" key="10">
    <source>
        <dbReference type="ARBA" id="ARBA00022825"/>
    </source>
</evidence>
<evidence type="ECO:0000256" key="4">
    <source>
        <dbReference type="ARBA" id="ARBA00012462"/>
    </source>
</evidence>
<dbReference type="Pfam" id="PF09286">
    <property type="entry name" value="Pro-kuma_activ"/>
    <property type="match status" value="1"/>
</dbReference>
<dbReference type="Gene3D" id="3.40.50.200">
    <property type="entry name" value="Peptidase S8/S53 domain"/>
    <property type="match status" value="1"/>
</dbReference>
<dbReference type="GO" id="GO:0006508">
    <property type="term" value="P:proteolysis"/>
    <property type="evidence" value="ECO:0007669"/>
    <property type="project" value="UniProtKB-KW"/>
</dbReference>
<keyword evidence="12" id="KW-0843">Virulence</keyword>
<dbReference type="FunFam" id="3.40.50.200:FF:000015">
    <property type="entry name" value="Tripeptidyl peptidase A"/>
    <property type="match status" value="1"/>
</dbReference>
<dbReference type="GO" id="GO:0004252">
    <property type="term" value="F:serine-type endopeptidase activity"/>
    <property type="evidence" value="ECO:0007669"/>
    <property type="project" value="UniProtKB-UniRule"/>
</dbReference>
<dbReference type="EMBL" id="JAFIMR010000040">
    <property type="protein sequence ID" value="KAI1857443.1"/>
    <property type="molecule type" value="Genomic_DNA"/>
</dbReference>
<feature type="signal peptide" evidence="17">
    <location>
        <begin position="1"/>
        <end position="16"/>
    </location>
</feature>
<name>A0A9Q0AKY3_9PEZI</name>
<feature type="domain" description="Peptidase S53" evidence="18">
    <location>
        <begin position="222"/>
        <end position="616"/>
    </location>
</feature>
<keyword evidence="13" id="KW-0865">Zymogen</keyword>
<evidence type="ECO:0000313" key="19">
    <source>
        <dbReference type="EMBL" id="KAI1857443.1"/>
    </source>
</evidence>
<evidence type="ECO:0000259" key="18">
    <source>
        <dbReference type="PROSITE" id="PS51695"/>
    </source>
</evidence>
<dbReference type="CDD" id="cd04056">
    <property type="entry name" value="Peptidases_S53"/>
    <property type="match status" value="1"/>
</dbReference>
<evidence type="ECO:0000256" key="9">
    <source>
        <dbReference type="ARBA" id="ARBA00022801"/>
    </source>
</evidence>
<keyword evidence="14" id="KW-0325">Glycoprotein</keyword>
<keyword evidence="8 17" id="KW-0732">Signal</keyword>
<feature type="binding site" evidence="15">
    <location>
        <position position="597"/>
    </location>
    <ligand>
        <name>Ca(2+)</name>
        <dbReference type="ChEBI" id="CHEBI:29108"/>
    </ligand>
</feature>
<dbReference type="GO" id="GO:0008240">
    <property type="term" value="F:tripeptidyl-peptidase activity"/>
    <property type="evidence" value="ECO:0007669"/>
    <property type="project" value="UniProtKB-EC"/>
</dbReference>
<dbReference type="CDD" id="cd11377">
    <property type="entry name" value="Pro-peptidase_S53"/>
    <property type="match status" value="1"/>
</dbReference>
<evidence type="ECO:0000256" key="3">
    <source>
        <dbReference type="ARBA" id="ARBA00004239"/>
    </source>
</evidence>
<comment type="cofactor">
    <cofactor evidence="15">
        <name>Ca(2+)</name>
        <dbReference type="ChEBI" id="CHEBI:29108"/>
    </cofactor>
    <text evidence="15">Binds 1 Ca(2+) ion per subunit.</text>
</comment>
<comment type="subcellular location">
    <subcellularLocation>
        <location evidence="3">Secreted</location>
        <location evidence="3">Extracellular space</location>
    </subcellularLocation>
</comment>
<dbReference type="Proteomes" id="UP000829685">
    <property type="component" value="Unassembled WGS sequence"/>
</dbReference>
<evidence type="ECO:0000256" key="14">
    <source>
        <dbReference type="ARBA" id="ARBA00023180"/>
    </source>
</evidence>
<comment type="catalytic activity">
    <reaction evidence="1">
        <text>Release of an N-terminal tripeptide from a polypeptide.</text>
        <dbReference type="EC" id="3.4.14.10"/>
    </reaction>
</comment>
<dbReference type="InterPro" id="IPR023828">
    <property type="entry name" value="Peptidase_S8_Ser-AS"/>
</dbReference>
<evidence type="ECO:0000256" key="12">
    <source>
        <dbReference type="ARBA" id="ARBA00023026"/>
    </source>
</evidence>
<gene>
    <name evidence="19" type="ORF">JX265_011178</name>
</gene>